<evidence type="ECO:0000256" key="2">
    <source>
        <dbReference type="ARBA" id="ARBA00022884"/>
    </source>
</evidence>
<keyword evidence="1" id="KW-0677">Repeat</keyword>
<sequence length="122" mass="13920">MLNSFTRTIRARQSTFSLLRSAFPSPIVQFARDYTVYFGNLSFDASEHDLKTLVGRFDENVTIRVPRDRLGRTKGFGFAEFSQEDQANQVIGELNGMNFMGRELKVSRATERSNTPRDGGRF</sequence>
<gene>
    <name evidence="5" type="primary">rbpD_0</name>
    <name evidence="5" type="ORF">g.162507</name>
</gene>
<reference evidence="5" key="1">
    <citation type="submission" date="2015-07" db="EMBL/GenBank/DDBJ databases">
        <title>Transcriptome Assembly of Anthurium amnicola.</title>
        <authorList>
            <person name="Suzuki J."/>
        </authorList>
    </citation>
    <scope>NUCLEOTIDE SEQUENCE</scope>
</reference>
<keyword evidence="2 3" id="KW-0694">RNA-binding</keyword>
<dbReference type="Gene3D" id="3.30.70.330">
    <property type="match status" value="1"/>
</dbReference>
<dbReference type="CDD" id="cd00590">
    <property type="entry name" value="RRM_SF"/>
    <property type="match status" value="1"/>
</dbReference>
<dbReference type="PROSITE" id="PS50102">
    <property type="entry name" value="RRM"/>
    <property type="match status" value="1"/>
</dbReference>
<dbReference type="InterPro" id="IPR012677">
    <property type="entry name" value="Nucleotide-bd_a/b_plait_sf"/>
</dbReference>
<dbReference type="InterPro" id="IPR000504">
    <property type="entry name" value="RRM_dom"/>
</dbReference>
<name>A0A1D1YPG2_9ARAE</name>
<dbReference type="PANTHER" id="PTHR23236:SF119">
    <property type="entry name" value="NUCLEAR RNA-BINDING PROTEIN SART-3"/>
    <property type="match status" value="1"/>
</dbReference>
<dbReference type="AlphaFoldDB" id="A0A1D1YPG2"/>
<dbReference type="SUPFAM" id="SSF54928">
    <property type="entry name" value="RNA-binding domain, RBD"/>
    <property type="match status" value="1"/>
</dbReference>
<dbReference type="EMBL" id="GDJX01011427">
    <property type="protein sequence ID" value="JAT56509.1"/>
    <property type="molecule type" value="Transcribed_RNA"/>
</dbReference>
<dbReference type="InterPro" id="IPR035979">
    <property type="entry name" value="RBD_domain_sf"/>
</dbReference>
<evidence type="ECO:0000256" key="3">
    <source>
        <dbReference type="PROSITE-ProRule" id="PRU00176"/>
    </source>
</evidence>
<evidence type="ECO:0000313" key="5">
    <source>
        <dbReference type="EMBL" id="JAT56509.1"/>
    </source>
</evidence>
<evidence type="ECO:0000259" key="4">
    <source>
        <dbReference type="PROSITE" id="PS50102"/>
    </source>
</evidence>
<evidence type="ECO:0000256" key="1">
    <source>
        <dbReference type="ARBA" id="ARBA00022737"/>
    </source>
</evidence>
<organism evidence="5">
    <name type="scientific">Anthurium amnicola</name>
    <dbReference type="NCBI Taxonomy" id="1678845"/>
    <lineage>
        <taxon>Eukaryota</taxon>
        <taxon>Viridiplantae</taxon>
        <taxon>Streptophyta</taxon>
        <taxon>Embryophyta</taxon>
        <taxon>Tracheophyta</taxon>
        <taxon>Spermatophyta</taxon>
        <taxon>Magnoliopsida</taxon>
        <taxon>Liliopsida</taxon>
        <taxon>Araceae</taxon>
        <taxon>Pothoideae</taxon>
        <taxon>Potheae</taxon>
        <taxon>Anthurium</taxon>
    </lineage>
</organism>
<dbReference type="Pfam" id="PF00076">
    <property type="entry name" value="RRM_1"/>
    <property type="match status" value="1"/>
</dbReference>
<dbReference type="SMART" id="SM00360">
    <property type="entry name" value="RRM"/>
    <property type="match status" value="1"/>
</dbReference>
<proteinExistence type="predicted"/>
<feature type="domain" description="RRM" evidence="4">
    <location>
        <begin position="34"/>
        <end position="111"/>
    </location>
</feature>
<accession>A0A1D1YPG2</accession>
<dbReference type="GO" id="GO:0003723">
    <property type="term" value="F:RNA binding"/>
    <property type="evidence" value="ECO:0007669"/>
    <property type="project" value="UniProtKB-UniRule"/>
</dbReference>
<dbReference type="PANTHER" id="PTHR23236">
    <property type="entry name" value="EUKARYOTIC TRANSLATION INITIATION FACTOR 4B/4H"/>
    <property type="match status" value="1"/>
</dbReference>
<protein>
    <submittedName>
        <fullName evidence="5">Putative RNA-binding protein rbpD</fullName>
    </submittedName>
</protein>